<dbReference type="Gene3D" id="3.90.1720.10">
    <property type="entry name" value="endopeptidase domain like (from Nostoc punctiforme)"/>
    <property type="match status" value="1"/>
</dbReference>
<keyword evidence="5 9" id="KW-0378">Hydrolase</keyword>
<evidence type="ECO:0000256" key="5">
    <source>
        <dbReference type="ARBA" id="ARBA00022801"/>
    </source>
</evidence>
<dbReference type="InterPro" id="IPR052062">
    <property type="entry name" value="Murein_DD/LD_carboxypeptidase"/>
</dbReference>
<feature type="domain" description="LysM" evidence="7">
    <location>
        <begin position="150"/>
        <end position="193"/>
    </location>
</feature>
<dbReference type="GO" id="GO:0006508">
    <property type="term" value="P:proteolysis"/>
    <property type="evidence" value="ECO:0007669"/>
    <property type="project" value="UniProtKB-KW"/>
</dbReference>
<evidence type="ECO:0000256" key="1">
    <source>
        <dbReference type="ARBA" id="ARBA00007074"/>
    </source>
</evidence>
<keyword evidence="10" id="KW-1185">Reference proteome</keyword>
<dbReference type="AlphaFoldDB" id="A0A1H6S385"/>
<evidence type="ECO:0000256" key="3">
    <source>
        <dbReference type="ARBA" id="ARBA00022729"/>
    </source>
</evidence>
<feature type="domain" description="LysM" evidence="7">
    <location>
        <begin position="76"/>
        <end position="120"/>
    </location>
</feature>
<dbReference type="RefSeq" id="WP_091309044.1">
    <property type="nucleotide sequence ID" value="NZ_CBCSJU010000005.1"/>
</dbReference>
<dbReference type="Gene3D" id="3.10.350.10">
    <property type="entry name" value="LysM domain"/>
    <property type="match status" value="3"/>
</dbReference>
<dbReference type="Proteomes" id="UP000199702">
    <property type="component" value="Unassembled WGS sequence"/>
</dbReference>
<accession>A0A1H6S385</accession>
<dbReference type="InterPro" id="IPR036779">
    <property type="entry name" value="LysM_dom_sf"/>
</dbReference>
<evidence type="ECO:0000256" key="2">
    <source>
        <dbReference type="ARBA" id="ARBA00022670"/>
    </source>
</evidence>
<dbReference type="InterPro" id="IPR038765">
    <property type="entry name" value="Papain-like_cys_pep_sf"/>
</dbReference>
<evidence type="ECO:0000256" key="6">
    <source>
        <dbReference type="ARBA" id="ARBA00022807"/>
    </source>
</evidence>
<evidence type="ECO:0000259" key="7">
    <source>
        <dbReference type="PROSITE" id="PS51782"/>
    </source>
</evidence>
<protein>
    <submittedName>
        <fullName evidence="9">Cell wall-associated hydrolase, NlpC family</fullName>
    </submittedName>
</protein>
<dbReference type="PROSITE" id="PS51782">
    <property type="entry name" value="LYSM"/>
    <property type="match status" value="3"/>
</dbReference>
<proteinExistence type="inferred from homology"/>
<keyword evidence="2" id="KW-0645">Protease</keyword>
<dbReference type="GO" id="GO:0008234">
    <property type="term" value="F:cysteine-type peptidase activity"/>
    <property type="evidence" value="ECO:0007669"/>
    <property type="project" value="UniProtKB-KW"/>
</dbReference>
<keyword evidence="3" id="KW-0732">Signal</keyword>
<feature type="domain" description="LysM" evidence="7">
    <location>
        <begin position="22"/>
        <end position="65"/>
    </location>
</feature>
<dbReference type="OrthoDB" id="9807055at2"/>
<comment type="similarity">
    <text evidence="1">Belongs to the peptidase C40 family.</text>
</comment>
<dbReference type="Pfam" id="PF01476">
    <property type="entry name" value="LysM"/>
    <property type="match status" value="3"/>
</dbReference>
<evidence type="ECO:0000313" key="10">
    <source>
        <dbReference type="Proteomes" id="UP000199702"/>
    </source>
</evidence>
<gene>
    <name evidence="9" type="ORF">SAMN05660918_1009</name>
</gene>
<dbReference type="STRING" id="402734.SAMN05660918_1009"/>
<dbReference type="InterPro" id="IPR000064">
    <property type="entry name" value="NLP_P60_dom"/>
</dbReference>
<keyword evidence="4" id="KW-0677">Repeat</keyword>
<feature type="domain" description="NlpC/P60" evidence="8">
    <location>
        <begin position="220"/>
        <end position="346"/>
    </location>
</feature>
<dbReference type="InterPro" id="IPR018392">
    <property type="entry name" value="LysM"/>
</dbReference>
<evidence type="ECO:0000313" key="9">
    <source>
        <dbReference type="EMBL" id="SEI57902.1"/>
    </source>
</evidence>
<dbReference type="SUPFAM" id="SSF54001">
    <property type="entry name" value="Cysteine proteinases"/>
    <property type="match status" value="1"/>
</dbReference>
<keyword evidence="6" id="KW-0788">Thiol protease</keyword>
<dbReference type="SUPFAM" id="SSF54106">
    <property type="entry name" value="LysM domain"/>
    <property type="match status" value="3"/>
</dbReference>
<dbReference type="PANTHER" id="PTHR47360:SF1">
    <property type="entry name" value="ENDOPEPTIDASE NLPC-RELATED"/>
    <property type="match status" value="1"/>
</dbReference>
<evidence type="ECO:0000259" key="8">
    <source>
        <dbReference type="PROSITE" id="PS51935"/>
    </source>
</evidence>
<reference evidence="10" key="1">
    <citation type="submission" date="2016-10" db="EMBL/GenBank/DDBJ databases">
        <authorList>
            <person name="Varghese N."/>
            <person name="Submissions S."/>
        </authorList>
    </citation>
    <scope>NUCLEOTIDE SEQUENCE [LARGE SCALE GENOMIC DNA]</scope>
    <source>
        <strain evidence="10">DSM 17934</strain>
    </source>
</reference>
<name>A0A1H6S385_9FLAO</name>
<dbReference type="Pfam" id="PF00877">
    <property type="entry name" value="NLPC_P60"/>
    <property type="match status" value="1"/>
</dbReference>
<sequence length="348" mass="38859">MKFFITVLFSLFISLGFSQENLTHTVQKGETLYSISKKYKVSVSQLEQLNPASKKGLSVNSILQISVNNKSEVGVEMHKVMPKETLFGLSKKYNISIDKLKQLNPSIESEGLKVGQVLQLSNSKNYSISEEVIVEKPKWKKEKNQELQEVYHTVLPKETKYGLSKKYKISIADLEQLNPQIKNELSVGTRLVIQTSQKSDRIEQQVMIPKEIKIVSAEGLSKAESVISTASNNIGTKYRTGGTDSDGFDCSGLMFSSFKAIDITLPRTSSEQSNYGIKIDKNSAQKGDLIFFATNGSSHINHVGLITEVSENDIKFVHSSTSLGVVISSITEEYYDKRFVQINRVIPQ</sequence>
<dbReference type="EMBL" id="FNYA01000002">
    <property type="protein sequence ID" value="SEI57902.1"/>
    <property type="molecule type" value="Genomic_DNA"/>
</dbReference>
<dbReference type="SMART" id="SM00257">
    <property type="entry name" value="LysM"/>
    <property type="match status" value="3"/>
</dbReference>
<evidence type="ECO:0000256" key="4">
    <source>
        <dbReference type="ARBA" id="ARBA00022737"/>
    </source>
</evidence>
<organism evidence="9 10">
    <name type="scientific">Flavobacterium terrigena</name>
    <dbReference type="NCBI Taxonomy" id="402734"/>
    <lineage>
        <taxon>Bacteria</taxon>
        <taxon>Pseudomonadati</taxon>
        <taxon>Bacteroidota</taxon>
        <taxon>Flavobacteriia</taxon>
        <taxon>Flavobacteriales</taxon>
        <taxon>Flavobacteriaceae</taxon>
        <taxon>Flavobacterium</taxon>
    </lineage>
</organism>
<dbReference type="PROSITE" id="PS51935">
    <property type="entry name" value="NLPC_P60"/>
    <property type="match status" value="1"/>
</dbReference>
<dbReference type="CDD" id="cd00118">
    <property type="entry name" value="LysM"/>
    <property type="match status" value="3"/>
</dbReference>
<dbReference type="PANTHER" id="PTHR47360">
    <property type="entry name" value="MUREIN DD-ENDOPEPTIDASE MEPS/MUREIN LD-CARBOXYPEPTIDASE"/>
    <property type="match status" value="1"/>
</dbReference>